<evidence type="ECO:0000256" key="1">
    <source>
        <dbReference type="SAM" id="Phobius"/>
    </source>
</evidence>
<proteinExistence type="predicted"/>
<protein>
    <submittedName>
        <fullName evidence="2">Uncharacterized protein</fullName>
    </submittedName>
</protein>
<evidence type="ECO:0000313" key="2">
    <source>
        <dbReference type="EMBL" id="WWQ60543.1"/>
    </source>
</evidence>
<keyword evidence="1" id="KW-1133">Transmembrane helix</keyword>
<accession>A0AAX4L2V1</accession>
<gene>
    <name evidence="2" type="ORF">V6M85_00185</name>
</gene>
<dbReference type="RefSeq" id="WP_338601470.1">
    <property type="nucleotide sequence ID" value="NZ_CP146016.1"/>
</dbReference>
<keyword evidence="1" id="KW-0472">Membrane</keyword>
<organism evidence="2 3">
    <name type="scientific">Sulfolobus tengchongensis</name>
    <dbReference type="NCBI Taxonomy" id="207809"/>
    <lineage>
        <taxon>Archaea</taxon>
        <taxon>Thermoproteota</taxon>
        <taxon>Thermoprotei</taxon>
        <taxon>Sulfolobales</taxon>
        <taxon>Sulfolobaceae</taxon>
        <taxon>Sulfolobus</taxon>
    </lineage>
</organism>
<dbReference type="AlphaFoldDB" id="A0AAX4L2V1"/>
<name>A0AAX4L2V1_9CREN</name>
<dbReference type="GeneID" id="89335140"/>
<dbReference type="Proteomes" id="UP001432202">
    <property type="component" value="Chromosome"/>
</dbReference>
<keyword evidence="1" id="KW-0812">Transmembrane</keyword>
<reference evidence="2 3" key="1">
    <citation type="submission" date="2024-02" db="EMBL/GenBank/DDBJ databases">
        <title>STSV induces naive adaptation in Sulfolobus.</title>
        <authorList>
            <person name="Xiang X."/>
            <person name="Song M."/>
        </authorList>
    </citation>
    <scope>NUCLEOTIDE SEQUENCE [LARGE SCALE GENOMIC DNA]</scope>
    <source>
        <strain evidence="2 3">RT2</strain>
    </source>
</reference>
<sequence>MILNAENIIGLTLLINNSGSSNVCFWPVNRNGPGPGIVFSPGSCVLANSPSLPWYIAYLPEILIGIAVIGGITFLVFKGKLKFLRKAKGSL</sequence>
<feature type="transmembrane region" description="Helical" evidence="1">
    <location>
        <begin position="55"/>
        <end position="77"/>
    </location>
</feature>
<evidence type="ECO:0000313" key="3">
    <source>
        <dbReference type="Proteomes" id="UP001432202"/>
    </source>
</evidence>
<dbReference type="EMBL" id="CP146016">
    <property type="protein sequence ID" value="WWQ60543.1"/>
    <property type="molecule type" value="Genomic_DNA"/>
</dbReference>
<keyword evidence="3" id="KW-1185">Reference proteome</keyword>